<reference evidence="1" key="1">
    <citation type="submission" date="2013-07" db="EMBL/GenBank/DDBJ databases">
        <title>The genome of Eucalyptus grandis.</title>
        <authorList>
            <person name="Schmutz J."/>
            <person name="Hayes R."/>
            <person name="Myburg A."/>
            <person name="Tuskan G."/>
            <person name="Grattapaglia D."/>
            <person name="Rokhsar D.S."/>
        </authorList>
    </citation>
    <scope>NUCLEOTIDE SEQUENCE</scope>
    <source>
        <tissue evidence="1">Leaf extractions</tissue>
    </source>
</reference>
<dbReference type="InParanoid" id="A0A058ZZV3"/>
<dbReference type="AlphaFoldDB" id="A0A058ZZV3"/>
<gene>
    <name evidence="1" type="ORF">EUGRSUZ_K00893</name>
</gene>
<dbReference type="EMBL" id="KK198763">
    <property type="protein sequence ID" value="KCW47088.1"/>
    <property type="molecule type" value="Genomic_DNA"/>
</dbReference>
<accession>A0A058ZZV3</accession>
<organism evidence="1">
    <name type="scientific">Eucalyptus grandis</name>
    <name type="common">Flooded gum</name>
    <dbReference type="NCBI Taxonomy" id="71139"/>
    <lineage>
        <taxon>Eukaryota</taxon>
        <taxon>Viridiplantae</taxon>
        <taxon>Streptophyta</taxon>
        <taxon>Embryophyta</taxon>
        <taxon>Tracheophyta</taxon>
        <taxon>Spermatophyta</taxon>
        <taxon>Magnoliopsida</taxon>
        <taxon>eudicotyledons</taxon>
        <taxon>Gunneridae</taxon>
        <taxon>Pentapetalae</taxon>
        <taxon>rosids</taxon>
        <taxon>malvids</taxon>
        <taxon>Myrtales</taxon>
        <taxon>Myrtaceae</taxon>
        <taxon>Myrtoideae</taxon>
        <taxon>Eucalypteae</taxon>
        <taxon>Eucalyptus</taxon>
    </lineage>
</organism>
<name>A0A058ZZV3_EUCGR</name>
<dbReference type="Gramene" id="KCW47088">
    <property type="protein sequence ID" value="KCW47088"/>
    <property type="gene ID" value="EUGRSUZ_K00893"/>
</dbReference>
<sequence>MTGSCTIYYAKLQITYFPQVYPLHSLVILRSATAESNLYGLSSSPIFMHFWCEDQVAHSQHVFQTAMRTRRT</sequence>
<evidence type="ECO:0000313" key="1">
    <source>
        <dbReference type="EMBL" id="KCW47088.1"/>
    </source>
</evidence>
<protein>
    <submittedName>
        <fullName evidence="1">Uncharacterized protein</fullName>
    </submittedName>
</protein>
<proteinExistence type="predicted"/>